<evidence type="ECO:0000313" key="3">
    <source>
        <dbReference type="Proteomes" id="UP001438707"/>
    </source>
</evidence>
<organism evidence="2 3">
    <name type="scientific">Apatococcus lobatus</name>
    <dbReference type="NCBI Taxonomy" id="904363"/>
    <lineage>
        <taxon>Eukaryota</taxon>
        <taxon>Viridiplantae</taxon>
        <taxon>Chlorophyta</taxon>
        <taxon>core chlorophytes</taxon>
        <taxon>Trebouxiophyceae</taxon>
        <taxon>Chlorellales</taxon>
        <taxon>Chlorellaceae</taxon>
        <taxon>Apatococcus</taxon>
    </lineage>
</organism>
<dbReference type="PANTHER" id="PTHR10701">
    <property type="entry name" value="SMALL NUCLEAR RIBONUCLEOPROTEIN-ASSOCIATED PROTEIN B AND N"/>
    <property type="match status" value="1"/>
</dbReference>
<dbReference type="InterPro" id="IPR050914">
    <property type="entry name" value="snRNP_SmB/NAA38-like"/>
</dbReference>
<feature type="domain" description="Sm" evidence="1">
    <location>
        <begin position="25"/>
        <end position="76"/>
    </location>
</feature>
<dbReference type="SUPFAM" id="SSF50182">
    <property type="entry name" value="Sm-like ribonucleoproteins"/>
    <property type="match status" value="1"/>
</dbReference>
<protein>
    <recommendedName>
        <fullName evidence="1">Sm domain-containing protein</fullName>
    </recommendedName>
</protein>
<accession>A0AAW1RZU7</accession>
<dbReference type="Proteomes" id="UP001438707">
    <property type="component" value="Unassembled WGS sequence"/>
</dbReference>
<dbReference type="Gene3D" id="2.30.30.100">
    <property type="match status" value="1"/>
</dbReference>
<dbReference type="PANTHER" id="PTHR10701:SF5">
    <property type="entry name" value="N-ALPHA-ACETYLTRANSFERASE 38, NATC AUXILIARY SUBUNIT"/>
    <property type="match status" value="1"/>
</dbReference>
<dbReference type="Pfam" id="PF01423">
    <property type="entry name" value="LSM"/>
    <property type="match status" value="1"/>
</dbReference>
<dbReference type="CDD" id="cd06168">
    <property type="entry name" value="LSMD1"/>
    <property type="match status" value="1"/>
</dbReference>
<dbReference type="AlphaFoldDB" id="A0AAW1RZU7"/>
<evidence type="ECO:0000259" key="1">
    <source>
        <dbReference type="Pfam" id="PF01423"/>
    </source>
</evidence>
<dbReference type="GO" id="GO:0031417">
    <property type="term" value="C:NatC complex"/>
    <property type="evidence" value="ECO:0007669"/>
    <property type="project" value="InterPro"/>
</dbReference>
<proteinExistence type="predicted"/>
<dbReference type="InterPro" id="IPR034110">
    <property type="entry name" value="LSMD1_Sm"/>
</dbReference>
<dbReference type="InterPro" id="IPR010920">
    <property type="entry name" value="LSM_dom_sf"/>
</dbReference>
<dbReference type="EMBL" id="JALJOS010000005">
    <property type="protein sequence ID" value="KAK9838847.1"/>
    <property type="molecule type" value="Genomic_DNA"/>
</dbReference>
<name>A0AAW1RZU7_9CHLO</name>
<evidence type="ECO:0000313" key="2">
    <source>
        <dbReference type="EMBL" id="KAK9838847.1"/>
    </source>
</evidence>
<gene>
    <name evidence="2" type="ORF">WJX74_004510</name>
</gene>
<keyword evidence="3" id="KW-1185">Reference proteome</keyword>
<reference evidence="2 3" key="1">
    <citation type="journal article" date="2024" name="Nat. Commun.">
        <title>Phylogenomics reveals the evolutionary origins of lichenization in chlorophyte algae.</title>
        <authorList>
            <person name="Puginier C."/>
            <person name="Libourel C."/>
            <person name="Otte J."/>
            <person name="Skaloud P."/>
            <person name="Haon M."/>
            <person name="Grisel S."/>
            <person name="Petersen M."/>
            <person name="Berrin J.G."/>
            <person name="Delaux P.M."/>
            <person name="Dal Grande F."/>
            <person name="Keller J."/>
        </authorList>
    </citation>
    <scope>NUCLEOTIDE SEQUENCE [LARGE SCALE GENOMIC DNA]</scope>
    <source>
        <strain evidence="2 3">SAG 2145</strain>
    </source>
</reference>
<comment type="caution">
    <text evidence="2">The sequence shown here is derived from an EMBL/GenBank/DDBJ whole genome shotgun (WGS) entry which is preliminary data.</text>
</comment>
<dbReference type="InterPro" id="IPR001163">
    <property type="entry name" value="Sm_dom_euk/arc"/>
</dbReference>
<sequence>MSEPDPPTRSSLTEQAAHLLFKHFKITVKDGRQLVGDLQCMDNYGNIILANTVEEALMERRGQAICEKRNMGLVLVPVEQRRSCQLQVMPMEDVAAIKDLLNVSTSTP</sequence>